<comment type="caution">
    <text evidence="2">The sequence shown here is derived from an EMBL/GenBank/DDBJ whole genome shotgun (WGS) entry which is preliminary data.</text>
</comment>
<evidence type="ECO:0000313" key="3">
    <source>
        <dbReference type="Proteomes" id="UP001176891"/>
    </source>
</evidence>
<feature type="signal peptide" evidence="1">
    <location>
        <begin position="1"/>
        <end position="22"/>
    </location>
</feature>
<reference evidence="2" key="1">
    <citation type="submission" date="2023-07" db="EMBL/GenBank/DDBJ databases">
        <title>Two novel species in the genus Flavivirga.</title>
        <authorList>
            <person name="Kwon K."/>
        </authorList>
    </citation>
    <scope>NUCLEOTIDE SEQUENCE</scope>
    <source>
        <strain evidence="2">KACC 14157</strain>
    </source>
</reference>
<name>A0ABT8X1F0_9FLAO</name>
<sequence>MRKKIFKVFLLGLFSFCTSCFEIIEEVSFNKDGSGHVTLTMNLSQSKTKLNSMMLLDSVNNYKVPSKTEIKNKIAQVIQKVKQIEGISNVQNSSNFNEYIFVVSCDFTNVEALNMVISNFSSKKEAAIIKQQKHFSFDTSKNTFTRNYHYDLSKAFEKTNMEDRKVFETATMTTIYRFESPIVSSKNPTAKISGSKKAIMLKVNAQDVIKNKNSIKNQIKLLK</sequence>
<accession>A0ABT8X1F0</accession>
<proteinExistence type="predicted"/>
<protein>
    <recommendedName>
        <fullName evidence="4">DUF541 domain-containing protein</fullName>
    </recommendedName>
</protein>
<organism evidence="2 3">
    <name type="scientific">Flavivirga amylovorans</name>
    <dbReference type="NCBI Taxonomy" id="870486"/>
    <lineage>
        <taxon>Bacteria</taxon>
        <taxon>Pseudomonadati</taxon>
        <taxon>Bacteroidota</taxon>
        <taxon>Flavobacteriia</taxon>
        <taxon>Flavobacteriales</taxon>
        <taxon>Flavobacteriaceae</taxon>
        <taxon>Flavivirga</taxon>
    </lineage>
</organism>
<evidence type="ECO:0000313" key="2">
    <source>
        <dbReference type="EMBL" id="MDO5987776.1"/>
    </source>
</evidence>
<dbReference type="RefSeq" id="WP_303282347.1">
    <property type="nucleotide sequence ID" value="NZ_BAABCZ010000011.1"/>
</dbReference>
<keyword evidence="1" id="KW-0732">Signal</keyword>
<keyword evidence="3" id="KW-1185">Reference proteome</keyword>
<dbReference type="Proteomes" id="UP001176891">
    <property type="component" value="Unassembled WGS sequence"/>
</dbReference>
<dbReference type="EMBL" id="JAUOEM010000003">
    <property type="protein sequence ID" value="MDO5987776.1"/>
    <property type="molecule type" value="Genomic_DNA"/>
</dbReference>
<evidence type="ECO:0000256" key="1">
    <source>
        <dbReference type="SAM" id="SignalP"/>
    </source>
</evidence>
<evidence type="ECO:0008006" key="4">
    <source>
        <dbReference type="Google" id="ProtNLM"/>
    </source>
</evidence>
<gene>
    <name evidence="2" type="ORF">Q4Q39_10230</name>
</gene>
<feature type="chain" id="PRO_5046705960" description="DUF541 domain-containing protein" evidence="1">
    <location>
        <begin position="23"/>
        <end position="223"/>
    </location>
</feature>